<dbReference type="AlphaFoldDB" id="A0A3B0K8V7"/>
<dbReference type="EMBL" id="OUUW01000030">
    <property type="protein sequence ID" value="SPP89783.1"/>
    <property type="molecule type" value="Genomic_DNA"/>
</dbReference>
<proteinExistence type="predicted"/>
<name>A0A3B0K8V7_DROGU</name>
<dbReference type="Proteomes" id="UP000268350">
    <property type="component" value="Unassembled WGS sequence"/>
</dbReference>
<reference evidence="2" key="1">
    <citation type="submission" date="2018-01" db="EMBL/GenBank/DDBJ databases">
        <authorList>
            <person name="Alioto T."/>
            <person name="Alioto T."/>
        </authorList>
    </citation>
    <scope>NUCLEOTIDE SEQUENCE [LARGE SCALE GENOMIC DNA]</scope>
</reference>
<dbReference type="OrthoDB" id="3176171at2759"/>
<organism evidence="1 2">
    <name type="scientific">Drosophila guanche</name>
    <name type="common">Fruit fly</name>
    <dbReference type="NCBI Taxonomy" id="7266"/>
    <lineage>
        <taxon>Eukaryota</taxon>
        <taxon>Metazoa</taxon>
        <taxon>Ecdysozoa</taxon>
        <taxon>Arthropoda</taxon>
        <taxon>Hexapoda</taxon>
        <taxon>Insecta</taxon>
        <taxon>Pterygota</taxon>
        <taxon>Neoptera</taxon>
        <taxon>Endopterygota</taxon>
        <taxon>Diptera</taxon>
        <taxon>Brachycera</taxon>
        <taxon>Muscomorpha</taxon>
        <taxon>Ephydroidea</taxon>
        <taxon>Drosophilidae</taxon>
        <taxon>Drosophila</taxon>
        <taxon>Sophophora</taxon>
    </lineage>
</organism>
<protein>
    <submittedName>
        <fullName evidence="1">Uncharacterized protein</fullName>
    </submittedName>
</protein>
<gene>
    <name evidence="1" type="ORF">DGUA_6G020412</name>
</gene>
<accession>A0A3B0K8V7</accession>
<sequence>MPLQLASPQRQRHVKSHIDTWVDRELENIHSLIDAEHSLEQLKEVRATVNSHYNQVKAGVDQKELASIGDELKMRNAQIVDLQQKGCLSDLESRSKSLVERVQCIRELRSVSKQLLKSPAQQAHSLNEQRTAMD</sequence>
<evidence type="ECO:0000313" key="1">
    <source>
        <dbReference type="EMBL" id="SPP89783.1"/>
    </source>
</evidence>
<keyword evidence="2" id="KW-1185">Reference proteome</keyword>
<dbReference type="STRING" id="7266.A0A3B0K8V7"/>
<evidence type="ECO:0000313" key="2">
    <source>
        <dbReference type="Proteomes" id="UP000268350"/>
    </source>
</evidence>